<keyword evidence="2" id="KW-1185">Reference proteome</keyword>
<dbReference type="STRING" id="471514.AN477_18495"/>
<dbReference type="EMBL" id="LJCO01000079">
    <property type="protein sequence ID" value="KPV42293.1"/>
    <property type="molecule type" value="Genomic_DNA"/>
</dbReference>
<evidence type="ECO:0008006" key="3">
    <source>
        <dbReference type="Google" id="ProtNLM"/>
    </source>
</evidence>
<comment type="caution">
    <text evidence="1">The sequence shown here is derived from an EMBL/GenBank/DDBJ whole genome shotgun (WGS) entry which is preliminary data.</text>
</comment>
<organism evidence="1 2">
    <name type="scientific">Alicyclobacillus ferrooxydans</name>
    <dbReference type="NCBI Taxonomy" id="471514"/>
    <lineage>
        <taxon>Bacteria</taxon>
        <taxon>Bacillati</taxon>
        <taxon>Bacillota</taxon>
        <taxon>Bacilli</taxon>
        <taxon>Bacillales</taxon>
        <taxon>Alicyclobacillaceae</taxon>
        <taxon>Alicyclobacillus</taxon>
    </lineage>
</organism>
<dbReference type="PATRIC" id="fig|471514.4.peg.4617"/>
<dbReference type="SUPFAM" id="SSF53474">
    <property type="entry name" value="alpha/beta-Hydrolases"/>
    <property type="match status" value="1"/>
</dbReference>
<dbReference type="Proteomes" id="UP000050482">
    <property type="component" value="Unassembled WGS sequence"/>
</dbReference>
<proteinExistence type="predicted"/>
<sequence length="296" mass="33598">MGLYLVQQRPIGYTAGGSAKTNSFQRRMACLSHQAYERSFPSINLEMGDTMDIHEINGIPVVASEEALKGNSPLIIVIHGMSTTAETLRAGWPDDSNDGLSRIYWRLPVLREGRESIVERRNKDIFNDLFWPVVNESRQELTRLIQTLGHPSVGLFGFSIGGLISLWGGLDNQEVKACVSVGGVPHLDYLLHFYPDYDWLSEDVLQKRNAVNLHNHIQKFTGTSTHIMHGLVDDQADWSWMRPFSQALTQLSPVDHVETTYPHVRHRLIGDNEREAAELVDLRQRATEWFLAKLRV</sequence>
<protein>
    <recommendedName>
        <fullName evidence="3">Peptidase S9 prolyl oligopeptidase catalytic domain-containing protein</fullName>
    </recommendedName>
</protein>
<reference evidence="1 2" key="1">
    <citation type="submission" date="2015-09" db="EMBL/GenBank/DDBJ databases">
        <title>Draft genome sequence of Alicyclobacillus ferrooxydans DSM 22381.</title>
        <authorList>
            <person name="Hemp J."/>
        </authorList>
    </citation>
    <scope>NUCLEOTIDE SEQUENCE [LARGE SCALE GENOMIC DNA]</scope>
    <source>
        <strain evidence="1 2">TC-34</strain>
    </source>
</reference>
<dbReference type="Gene3D" id="3.40.50.1820">
    <property type="entry name" value="alpha/beta hydrolase"/>
    <property type="match status" value="1"/>
</dbReference>
<accession>A0A0N8PNR9</accession>
<gene>
    <name evidence="1" type="ORF">AN477_18495</name>
</gene>
<dbReference type="InterPro" id="IPR029058">
    <property type="entry name" value="AB_hydrolase_fold"/>
</dbReference>
<evidence type="ECO:0000313" key="1">
    <source>
        <dbReference type="EMBL" id="KPV42293.1"/>
    </source>
</evidence>
<name>A0A0N8PNR9_9BACL</name>
<evidence type="ECO:0000313" key="2">
    <source>
        <dbReference type="Proteomes" id="UP000050482"/>
    </source>
</evidence>
<dbReference type="AlphaFoldDB" id="A0A0N8PNR9"/>